<sequence>MLQFNSLIDRIKTVGPNTFEALAIDIFKLQYTHNLVYKEWCDSLKKTPNLVERLEQVPFLPIEFFKSHDIRTGSWNEQLVFESSGTTGSETSKHFVHSESLYLENCVTAFEKEYGELSDYVILALLPSYLERGNSGLISMVNHFIQKTESEESGFYLNEFQQLYDHLLSLKETGKKVILWGVTFALLDFAEEYSINFPDLIIMETGGMKGRREELVRSEVHNRLQDAFGVVCIHSEYGMTELFSQGYSKGQGVFQCSNTMAVMGRDMNDPLNYPSKNKTVALNVIDLANIYTCSFIETKDLGSVYSDGSFEVKGRLDNSDIRGCNLLVV</sequence>
<comment type="caution">
    <text evidence="2">The sequence shown here is derived from an EMBL/GenBank/DDBJ whole genome shotgun (WGS) entry which is preliminary data.</text>
</comment>
<dbReference type="Pfam" id="PF04443">
    <property type="entry name" value="LuxE"/>
    <property type="match status" value="1"/>
</dbReference>
<evidence type="ECO:0000259" key="1">
    <source>
        <dbReference type="Pfam" id="PF04443"/>
    </source>
</evidence>
<accession>A0A150XBD0</accession>
<evidence type="ECO:0000313" key="2">
    <source>
        <dbReference type="EMBL" id="KYG76035.1"/>
    </source>
</evidence>
<dbReference type="AlphaFoldDB" id="A0A150XBD0"/>
<feature type="domain" description="Acyl-protein synthetase LuxE" evidence="1">
    <location>
        <begin position="19"/>
        <end position="326"/>
    </location>
</feature>
<dbReference type="GO" id="GO:0047474">
    <property type="term" value="F:long-chain fatty acid--protein ligase activity"/>
    <property type="evidence" value="ECO:0007669"/>
    <property type="project" value="InterPro"/>
</dbReference>
<organism evidence="2 3">
    <name type="scientific">Roseivirga spongicola</name>
    <dbReference type="NCBI Taxonomy" id="333140"/>
    <lineage>
        <taxon>Bacteria</taxon>
        <taxon>Pseudomonadati</taxon>
        <taxon>Bacteroidota</taxon>
        <taxon>Cytophagia</taxon>
        <taxon>Cytophagales</taxon>
        <taxon>Roseivirgaceae</taxon>
        <taxon>Roseivirga</taxon>
    </lineage>
</organism>
<reference evidence="2 3" key="1">
    <citation type="submission" date="2016-01" db="EMBL/GenBank/DDBJ databases">
        <title>Genome sequencing of Roseivirga spongicola UST030701-084.</title>
        <authorList>
            <person name="Selvaratnam C."/>
            <person name="Thevarajoo S."/>
            <person name="Goh K.M."/>
            <person name="Ee R."/>
            <person name="Chan K.-G."/>
            <person name="Chong C.S."/>
        </authorList>
    </citation>
    <scope>NUCLEOTIDE SEQUENCE [LARGE SCALE GENOMIC DNA]</scope>
    <source>
        <strain evidence="2 3">UST030701-084</strain>
    </source>
</reference>
<protein>
    <submittedName>
        <fullName evidence="2">Acyl transferase</fullName>
    </submittedName>
</protein>
<dbReference type="InterPro" id="IPR007534">
    <property type="entry name" value="LuxE"/>
</dbReference>
<dbReference type="GO" id="GO:0016740">
    <property type="term" value="F:transferase activity"/>
    <property type="evidence" value="ECO:0007669"/>
    <property type="project" value="UniProtKB-KW"/>
</dbReference>
<dbReference type="Proteomes" id="UP000075606">
    <property type="component" value="Unassembled WGS sequence"/>
</dbReference>
<evidence type="ECO:0000313" key="3">
    <source>
        <dbReference type="Proteomes" id="UP000075606"/>
    </source>
</evidence>
<dbReference type="OrthoDB" id="182577at2"/>
<gene>
    <name evidence="2" type="ORF">AWW68_09430</name>
</gene>
<dbReference type="InterPro" id="IPR042099">
    <property type="entry name" value="ANL_N_sf"/>
</dbReference>
<proteinExistence type="predicted"/>
<dbReference type="RefSeq" id="WP_068220400.1">
    <property type="nucleotide sequence ID" value="NZ_LRPC01000012.1"/>
</dbReference>
<dbReference type="STRING" id="333140.AWW68_09430"/>
<keyword evidence="2" id="KW-0808">Transferase</keyword>
<dbReference type="EMBL" id="LRPC01000012">
    <property type="protein sequence ID" value="KYG76035.1"/>
    <property type="molecule type" value="Genomic_DNA"/>
</dbReference>
<dbReference type="SUPFAM" id="SSF56801">
    <property type="entry name" value="Acetyl-CoA synthetase-like"/>
    <property type="match status" value="1"/>
</dbReference>
<dbReference type="Gene3D" id="3.40.50.12780">
    <property type="entry name" value="N-terminal domain of ligase-like"/>
    <property type="match status" value="1"/>
</dbReference>
<keyword evidence="3" id="KW-1185">Reference proteome</keyword>
<dbReference type="GO" id="GO:0008218">
    <property type="term" value="P:bioluminescence"/>
    <property type="evidence" value="ECO:0007669"/>
    <property type="project" value="InterPro"/>
</dbReference>
<name>A0A150XBD0_9BACT</name>